<keyword evidence="3" id="KW-1185">Reference proteome</keyword>
<dbReference type="NCBIfam" id="TIGR00176">
    <property type="entry name" value="mobB"/>
    <property type="match status" value="1"/>
</dbReference>
<evidence type="ECO:0000313" key="3">
    <source>
        <dbReference type="Proteomes" id="UP001501627"/>
    </source>
</evidence>
<dbReference type="Gene3D" id="3.40.50.300">
    <property type="entry name" value="P-loop containing nucleotide triphosphate hydrolases"/>
    <property type="match status" value="1"/>
</dbReference>
<dbReference type="InterPro" id="IPR004435">
    <property type="entry name" value="MobB_dom"/>
</dbReference>
<reference evidence="3" key="1">
    <citation type="journal article" date="2019" name="Int. J. Syst. Evol. Microbiol.">
        <title>The Global Catalogue of Microorganisms (GCM) 10K type strain sequencing project: providing services to taxonomists for standard genome sequencing and annotation.</title>
        <authorList>
            <consortium name="The Broad Institute Genomics Platform"/>
            <consortium name="The Broad Institute Genome Sequencing Center for Infectious Disease"/>
            <person name="Wu L."/>
            <person name="Ma J."/>
        </authorList>
    </citation>
    <scope>NUCLEOTIDE SEQUENCE [LARGE SCALE GENOMIC DNA]</scope>
    <source>
        <strain evidence="3">JCM 17561</strain>
    </source>
</reference>
<organism evidence="2 3">
    <name type="scientific">Comamonas faecalis</name>
    <dbReference type="NCBI Taxonomy" id="1387849"/>
    <lineage>
        <taxon>Bacteria</taxon>
        <taxon>Pseudomonadati</taxon>
        <taxon>Pseudomonadota</taxon>
        <taxon>Betaproteobacteria</taxon>
        <taxon>Burkholderiales</taxon>
        <taxon>Comamonadaceae</taxon>
        <taxon>Comamonas</taxon>
    </lineage>
</organism>
<feature type="domain" description="Molybdopterin-guanine dinucleotide biosynthesis protein B (MobB)" evidence="1">
    <location>
        <begin position="3"/>
        <end position="120"/>
    </location>
</feature>
<dbReference type="EMBL" id="BAABBP010000001">
    <property type="protein sequence ID" value="GAA3981485.1"/>
    <property type="molecule type" value="Genomic_DNA"/>
</dbReference>
<dbReference type="PANTHER" id="PTHR40072:SF1">
    <property type="entry name" value="MOLYBDOPTERIN-GUANINE DINUCLEOTIDE BIOSYNTHESIS ADAPTER PROTEIN"/>
    <property type="match status" value="1"/>
</dbReference>
<dbReference type="Proteomes" id="UP001501627">
    <property type="component" value="Unassembled WGS sequence"/>
</dbReference>
<comment type="caution">
    <text evidence="2">The sequence shown here is derived from an EMBL/GenBank/DDBJ whole genome shotgun (WGS) entry which is preliminary data.</text>
</comment>
<dbReference type="PANTHER" id="PTHR40072">
    <property type="entry name" value="MOLYBDOPTERIN-GUANINE DINUCLEOTIDE BIOSYNTHESIS ADAPTER PROTEIN-RELATED"/>
    <property type="match status" value="1"/>
</dbReference>
<accession>A0ABP7QF96</accession>
<gene>
    <name evidence="2" type="ORF">GCM10022279_01390</name>
</gene>
<proteinExistence type="predicted"/>
<dbReference type="CDD" id="cd03116">
    <property type="entry name" value="MobB"/>
    <property type="match status" value="1"/>
</dbReference>
<evidence type="ECO:0000313" key="2">
    <source>
        <dbReference type="EMBL" id="GAA3981485.1"/>
    </source>
</evidence>
<dbReference type="RefSeq" id="WP_103044630.1">
    <property type="nucleotide sequence ID" value="NZ_BAABBP010000001.1"/>
</dbReference>
<evidence type="ECO:0000259" key="1">
    <source>
        <dbReference type="Pfam" id="PF03205"/>
    </source>
</evidence>
<dbReference type="InterPro" id="IPR027417">
    <property type="entry name" value="P-loop_NTPase"/>
</dbReference>
<dbReference type="Pfam" id="PF03205">
    <property type="entry name" value="MobB"/>
    <property type="match status" value="1"/>
</dbReference>
<protein>
    <recommendedName>
        <fullName evidence="1">Molybdopterin-guanine dinucleotide biosynthesis protein B (MobB) domain-containing protein</fullName>
    </recommendedName>
</protein>
<dbReference type="SUPFAM" id="SSF52540">
    <property type="entry name" value="P-loop containing nucleoside triphosphate hydrolases"/>
    <property type="match status" value="1"/>
</dbReference>
<dbReference type="InterPro" id="IPR052539">
    <property type="entry name" value="MGD_biosynthesis_adapter"/>
</dbReference>
<sequence>MKVVGFAGYSRSGKTTLIEQLVALLRARGLRVSVLKHAHHHFDIDHPGKDSWRHRQAGAYEVLVASSQRLALQREYETPHEPDVHALLRELDPAVDWVLVEGFREAQLPKIEVWRQIDDERGARPLRYPHDAWVRAVATDAPQLLQPAPRQPVLDLNRPAQIVDWLLAHPAWFGVGSPAATQEETCHEPSRPPIA</sequence>
<name>A0ABP7QF96_9BURK</name>